<dbReference type="CDD" id="cd00009">
    <property type="entry name" value="AAA"/>
    <property type="match status" value="1"/>
</dbReference>
<dbReference type="AlphaFoldDB" id="A0A921GDF4"/>
<dbReference type="SUPFAM" id="SSF52540">
    <property type="entry name" value="P-loop containing nucleoside triphosphate hydrolases"/>
    <property type="match status" value="1"/>
</dbReference>
<gene>
    <name evidence="1" type="ORF">K8V91_06200</name>
</gene>
<name>A0A921GDF4_9FIRM</name>
<dbReference type="GO" id="GO:0005524">
    <property type="term" value="F:ATP binding"/>
    <property type="evidence" value="ECO:0007669"/>
    <property type="project" value="UniProtKB-KW"/>
</dbReference>
<accession>A0A921GDF4</accession>
<dbReference type="Gene3D" id="3.40.50.300">
    <property type="entry name" value="P-loop containing nucleotide triphosphate hydrolases"/>
    <property type="match status" value="1"/>
</dbReference>
<sequence length="239" mass="27951">FRYENEQICPIIHIGNGRLDQLIGYKTQKQQLKQNTEAFLAGKKANNVLLYGDSGTGKSSSIKALLNEYYKDGLRMIEVYKHQFKYLPRIIQELQSRNYKFILFMDDLSFEEFEIEYKYLKAVIEGGLEKKPDNILIYATSNRRHLVKQTWSDRQDQDEINVNDAKQEKTSLSSRFGVKILYTHPNRQNYLDIVDGLAKQYDLKIDQEELHQKALTWEIRHGGFSGRTAKQFINAMLGK</sequence>
<evidence type="ECO:0000313" key="1">
    <source>
        <dbReference type="EMBL" id="HJF40499.1"/>
    </source>
</evidence>
<reference evidence="1" key="2">
    <citation type="submission" date="2021-09" db="EMBL/GenBank/DDBJ databases">
        <authorList>
            <person name="Gilroy R."/>
        </authorList>
    </citation>
    <scope>NUCLEOTIDE SEQUENCE</scope>
    <source>
        <strain evidence="1">CHK193-16274</strain>
    </source>
</reference>
<protein>
    <submittedName>
        <fullName evidence="1">ATP-binding protein</fullName>
    </submittedName>
</protein>
<dbReference type="EMBL" id="DYWV01000212">
    <property type="protein sequence ID" value="HJF40499.1"/>
    <property type="molecule type" value="Genomic_DNA"/>
</dbReference>
<keyword evidence="1" id="KW-0067">ATP-binding</keyword>
<dbReference type="Proteomes" id="UP000749320">
    <property type="component" value="Unassembled WGS sequence"/>
</dbReference>
<dbReference type="InterPro" id="IPR008533">
    <property type="entry name" value="DUF815"/>
</dbReference>
<dbReference type="PANTHER" id="PTHR42935">
    <property type="entry name" value="SLR0930 PROTEIN"/>
    <property type="match status" value="1"/>
</dbReference>
<keyword evidence="1" id="KW-0547">Nucleotide-binding</keyword>
<dbReference type="Pfam" id="PF05673">
    <property type="entry name" value="DUF815"/>
    <property type="match status" value="1"/>
</dbReference>
<dbReference type="InterPro" id="IPR027417">
    <property type="entry name" value="P-loop_NTPase"/>
</dbReference>
<organism evidence="1 2">
    <name type="scientific">Thomasclavelia spiroformis</name>
    <dbReference type="NCBI Taxonomy" id="29348"/>
    <lineage>
        <taxon>Bacteria</taxon>
        <taxon>Bacillati</taxon>
        <taxon>Bacillota</taxon>
        <taxon>Erysipelotrichia</taxon>
        <taxon>Erysipelotrichales</taxon>
        <taxon>Coprobacillaceae</taxon>
        <taxon>Thomasclavelia</taxon>
    </lineage>
</organism>
<dbReference type="PANTHER" id="PTHR42935:SF1">
    <property type="entry name" value="SLR0930 PROTEIN"/>
    <property type="match status" value="1"/>
</dbReference>
<feature type="non-terminal residue" evidence="1">
    <location>
        <position position="1"/>
    </location>
</feature>
<proteinExistence type="predicted"/>
<reference evidence="1" key="1">
    <citation type="journal article" date="2021" name="PeerJ">
        <title>Extensive microbial diversity within the chicken gut microbiome revealed by metagenomics and culture.</title>
        <authorList>
            <person name="Gilroy R."/>
            <person name="Ravi A."/>
            <person name="Getino M."/>
            <person name="Pursley I."/>
            <person name="Horton D.L."/>
            <person name="Alikhan N.F."/>
            <person name="Baker D."/>
            <person name="Gharbi K."/>
            <person name="Hall N."/>
            <person name="Watson M."/>
            <person name="Adriaenssens E.M."/>
            <person name="Foster-Nyarko E."/>
            <person name="Jarju S."/>
            <person name="Secka A."/>
            <person name="Antonio M."/>
            <person name="Oren A."/>
            <person name="Chaudhuri R.R."/>
            <person name="La Ragione R."/>
            <person name="Hildebrand F."/>
            <person name="Pallen M.J."/>
        </authorList>
    </citation>
    <scope>NUCLEOTIDE SEQUENCE</scope>
    <source>
        <strain evidence="1">CHK193-16274</strain>
    </source>
</reference>
<comment type="caution">
    <text evidence="1">The sequence shown here is derived from an EMBL/GenBank/DDBJ whole genome shotgun (WGS) entry which is preliminary data.</text>
</comment>
<evidence type="ECO:0000313" key="2">
    <source>
        <dbReference type="Proteomes" id="UP000749320"/>
    </source>
</evidence>